<dbReference type="PANTHER" id="PTHR31223">
    <property type="entry name" value="LOG FAMILY PROTEIN YJL055W"/>
    <property type="match status" value="1"/>
</dbReference>
<dbReference type="FunFam" id="3.40.50.450:FF:000012">
    <property type="entry name" value="LOG family protein YvdD"/>
    <property type="match status" value="1"/>
</dbReference>
<dbReference type="SUPFAM" id="SSF102405">
    <property type="entry name" value="MCP/YpsA-like"/>
    <property type="match status" value="1"/>
</dbReference>
<proteinExistence type="inferred from homology"/>
<reference evidence="3 4" key="1">
    <citation type="submission" date="2018-06" db="EMBL/GenBank/DDBJ databases">
        <title>Genomic Encyclopedia of Archaeal and Bacterial Type Strains, Phase II (KMG-II): from individual species to whole genera.</title>
        <authorList>
            <person name="Goeker M."/>
        </authorList>
    </citation>
    <scope>NUCLEOTIDE SEQUENCE [LARGE SCALE GENOMIC DNA]</scope>
    <source>
        <strain evidence="3 4">ATCC BAA-1881</strain>
    </source>
</reference>
<comment type="similarity">
    <text evidence="1 2">Belongs to the LOG family.</text>
</comment>
<dbReference type="GO" id="GO:0005829">
    <property type="term" value="C:cytosol"/>
    <property type="evidence" value="ECO:0007669"/>
    <property type="project" value="TreeGrafter"/>
</dbReference>
<sequence>MLRRICVYCGSSSGFRKEYREAAEALGRELAERKLGLVYGGASVGLMGTVADSVLAAGGEAIGVLPRALFGIELMHKGLTQLHEVGSMHERKQLMADLSDGFIALPGGFGTFDELFEIITWAQLGIHQKPVGLLNVAGYFQPLLAMVDHAIQEGFVKEEYRSFLLVHEHPAALLESIANFTPRTDILKWIDEEKIEP</sequence>
<protein>
    <recommendedName>
        <fullName evidence="2">Cytokinin riboside 5'-monophosphate phosphoribohydrolase</fullName>
        <ecNumber evidence="2">3.2.2.n1</ecNumber>
    </recommendedName>
</protein>
<evidence type="ECO:0000256" key="1">
    <source>
        <dbReference type="ARBA" id="ARBA00006763"/>
    </source>
</evidence>
<dbReference type="NCBIfam" id="TIGR00730">
    <property type="entry name" value="Rossman fold protein, TIGR00730 family"/>
    <property type="match status" value="1"/>
</dbReference>
<accession>A0A326UC17</accession>
<dbReference type="GO" id="GO:0016799">
    <property type="term" value="F:hydrolase activity, hydrolyzing N-glycosyl compounds"/>
    <property type="evidence" value="ECO:0007669"/>
    <property type="project" value="TreeGrafter"/>
</dbReference>
<dbReference type="InterPro" id="IPR031100">
    <property type="entry name" value="LOG_fam"/>
</dbReference>
<keyword evidence="4" id="KW-1185">Reference proteome</keyword>
<keyword evidence="2" id="KW-0378">Hydrolase</keyword>
<dbReference type="EMBL" id="QKUF01000003">
    <property type="protein sequence ID" value="PZW32915.1"/>
    <property type="molecule type" value="Genomic_DNA"/>
</dbReference>
<dbReference type="AlphaFoldDB" id="A0A326UC17"/>
<gene>
    <name evidence="3" type="ORF">EI42_01460</name>
</gene>
<dbReference type="InterPro" id="IPR005269">
    <property type="entry name" value="LOG"/>
</dbReference>
<evidence type="ECO:0000256" key="2">
    <source>
        <dbReference type="RuleBase" id="RU363015"/>
    </source>
</evidence>
<evidence type="ECO:0000313" key="4">
    <source>
        <dbReference type="Proteomes" id="UP000248806"/>
    </source>
</evidence>
<comment type="caution">
    <text evidence="3">The sequence shown here is derived from an EMBL/GenBank/DDBJ whole genome shotgun (WGS) entry which is preliminary data.</text>
</comment>
<dbReference type="GO" id="GO:0009691">
    <property type="term" value="P:cytokinin biosynthetic process"/>
    <property type="evidence" value="ECO:0007669"/>
    <property type="project" value="UniProtKB-UniRule"/>
</dbReference>
<dbReference type="Gene3D" id="3.40.50.450">
    <property type="match status" value="1"/>
</dbReference>
<name>A0A326UC17_THEHA</name>
<keyword evidence="2" id="KW-0203">Cytokinin biosynthesis</keyword>
<dbReference type="Pfam" id="PF03641">
    <property type="entry name" value="Lysine_decarbox"/>
    <property type="match status" value="1"/>
</dbReference>
<dbReference type="PANTHER" id="PTHR31223:SF70">
    <property type="entry name" value="LOG FAMILY PROTEIN YJL055W"/>
    <property type="match status" value="1"/>
</dbReference>
<dbReference type="Proteomes" id="UP000248806">
    <property type="component" value="Unassembled WGS sequence"/>
</dbReference>
<dbReference type="EC" id="3.2.2.n1" evidence="2"/>
<organism evidence="3 4">
    <name type="scientific">Thermosporothrix hazakensis</name>
    <dbReference type="NCBI Taxonomy" id="644383"/>
    <lineage>
        <taxon>Bacteria</taxon>
        <taxon>Bacillati</taxon>
        <taxon>Chloroflexota</taxon>
        <taxon>Ktedonobacteria</taxon>
        <taxon>Ktedonobacterales</taxon>
        <taxon>Thermosporotrichaceae</taxon>
        <taxon>Thermosporothrix</taxon>
    </lineage>
</organism>
<evidence type="ECO:0000313" key="3">
    <source>
        <dbReference type="EMBL" id="PZW32915.1"/>
    </source>
</evidence>